<name>A0ABS9SMP3_9BACT</name>
<sequence length="418" mass="45833">MAVGWRLSNEKFFKDAVPWINDLKIKASYGTLGNQNIGNYPYQSVFQPNFNYPIGGGLLSGSAVTTLVNNSIRWESTTTKDVGIELTTLNRKLSFGATYFDRYTYDILVSPGGSVSNVLGFTVGVQNSGSLSNKGWEFTASYNNTIGEFRYHADGNLSIINNEVLNLGVGNVNQPNGLVGNGNDLFIGYPLGAFYGLVAEGLFTDQADIDAYPTQTTSINPAVKPGDIRYKDISGPDGVPDGQVDLTYDRTIIGSTIPKYTYGLNLGGGYKGFDFSVLLQGVAEVQGRLSNYAGYAFYVSGTIQRYQADGRWSPENPDRNATYPRLEIISNSGTANTRLSSFWMLNASYMRVKAVQLGYNLPKTIIKKIGLEGIRVYASGENLFTINRYPQGWDPEINSGGAYYPILKNYTFGLNINF</sequence>
<evidence type="ECO:0000256" key="2">
    <source>
        <dbReference type="ARBA" id="ARBA00022448"/>
    </source>
</evidence>
<keyword evidence="2 7" id="KW-0813">Transport</keyword>
<reference evidence="8 9" key="1">
    <citation type="submission" date="2022-02" db="EMBL/GenBank/DDBJ databases">
        <authorList>
            <person name="Min J."/>
        </authorList>
    </citation>
    <scope>NUCLEOTIDE SEQUENCE [LARGE SCALE GENOMIC DNA]</scope>
    <source>
        <strain evidence="8 9">GR10-1</strain>
    </source>
</reference>
<keyword evidence="6 7" id="KW-0998">Cell outer membrane</keyword>
<evidence type="ECO:0000256" key="3">
    <source>
        <dbReference type="ARBA" id="ARBA00022452"/>
    </source>
</evidence>
<dbReference type="Proteomes" id="UP001202248">
    <property type="component" value="Unassembled WGS sequence"/>
</dbReference>
<protein>
    <submittedName>
        <fullName evidence="8">SusC/RagA family TonB-linked outer membrane protein</fullName>
    </submittedName>
</protein>
<keyword evidence="5 7" id="KW-0472">Membrane</keyword>
<evidence type="ECO:0000256" key="7">
    <source>
        <dbReference type="PROSITE-ProRule" id="PRU01360"/>
    </source>
</evidence>
<dbReference type="Gene3D" id="2.40.170.20">
    <property type="entry name" value="TonB-dependent receptor, beta-barrel domain"/>
    <property type="match status" value="1"/>
</dbReference>
<gene>
    <name evidence="8" type="ORF">MKP09_17870</name>
</gene>
<keyword evidence="4 7" id="KW-0812">Transmembrane</keyword>
<dbReference type="InterPro" id="IPR023996">
    <property type="entry name" value="TonB-dep_OMP_SusC/RagA"/>
</dbReference>
<evidence type="ECO:0000313" key="8">
    <source>
        <dbReference type="EMBL" id="MCH5599642.1"/>
    </source>
</evidence>
<dbReference type="InterPro" id="IPR039426">
    <property type="entry name" value="TonB-dep_rcpt-like"/>
</dbReference>
<evidence type="ECO:0000256" key="1">
    <source>
        <dbReference type="ARBA" id="ARBA00004571"/>
    </source>
</evidence>
<comment type="caution">
    <text evidence="8">The sequence shown here is derived from an EMBL/GenBank/DDBJ whole genome shotgun (WGS) entry which is preliminary data.</text>
</comment>
<dbReference type="NCBIfam" id="TIGR04056">
    <property type="entry name" value="OMP_RagA_SusC"/>
    <property type="match status" value="1"/>
</dbReference>
<evidence type="ECO:0000256" key="4">
    <source>
        <dbReference type="ARBA" id="ARBA00022692"/>
    </source>
</evidence>
<organism evidence="8 9">
    <name type="scientific">Niabella ginsengisoli</name>
    <dbReference type="NCBI Taxonomy" id="522298"/>
    <lineage>
        <taxon>Bacteria</taxon>
        <taxon>Pseudomonadati</taxon>
        <taxon>Bacteroidota</taxon>
        <taxon>Chitinophagia</taxon>
        <taxon>Chitinophagales</taxon>
        <taxon>Chitinophagaceae</taxon>
        <taxon>Niabella</taxon>
    </lineage>
</organism>
<evidence type="ECO:0000313" key="9">
    <source>
        <dbReference type="Proteomes" id="UP001202248"/>
    </source>
</evidence>
<dbReference type="RefSeq" id="WP_240831682.1">
    <property type="nucleotide sequence ID" value="NZ_JAKWBL010000004.1"/>
</dbReference>
<keyword evidence="3 7" id="KW-1134">Transmembrane beta strand</keyword>
<dbReference type="InterPro" id="IPR036942">
    <property type="entry name" value="Beta-barrel_TonB_sf"/>
</dbReference>
<evidence type="ECO:0000256" key="5">
    <source>
        <dbReference type="ARBA" id="ARBA00023136"/>
    </source>
</evidence>
<dbReference type="PROSITE" id="PS52016">
    <property type="entry name" value="TONB_DEPENDENT_REC_3"/>
    <property type="match status" value="1"/>
</dbReference>
<dbReference type="SUPFAM" id="SSF56935">
    <property type="entry name" value="Porins"/>
    <property type="match status" value="1"/>
</dbReference>
<comment type="subcellular location">
    <subcellularLocation>
        <location evidence="1 7">Cell outer membrane</location>
        <topology evidence="1 7">Multi-pass membrane protein</topology>
    </subcellularLocation>
</comment>
<keyword evidence="9" id="KW-1185">Reference proteome</keyword>
<proteinExistence type="inferred from homology"/>
<evidence type="ECO:0000256" key="6">
    <source>
        <dbReference type="ARBA" id="ARBA00023237"/>
    </source>
</evidence>
<dbReference type="EMBL" id="JAKWBL010000004">
    <property type="protein sequence ID" value="MCH5599642.1"/>
    <property type="molecule type" value="Genomic_DNA"/>
</dbReference>
<accession>A0ABS9SMP3</accession>
<comment type="similarity">
    <text evidence="7">Belongs to the TonB-dependent receptor family.</text>
</comment>